<proteinExistence type="predicted"/>
<dbReference type="SMART" id="SM00423">
    <property type="entry name" value="PSI"/>
    <property type="match status" value="2"/>
</dbReference>
<evidence type="ECO:0000256" key="4">
    <source>
        <dbReference type="PROSITE-ProRule" id="PRU00352"/>
    </source>
</evidence>
<dbReference type="KEGG" id="char:116224188"/>
<name>A0A6P8GWQ8_CLUHA</name>
<feature type="domain" description="Sema" evidence="5">
    <location>
        <begin position="1"/>
        <end position="111"/>
    </location>
</feature>
<dbReference type="PANTHER" id="PTHR22625:SF4">
    <property type="entry name" value="PLEXIN-C1"/>
    <property type="match status" value="1"/>
</dbReference>
<evidence type="ECO:0000256" key="1">
    <source>
        <dbReference type="ARBA" id="ARBA00004370"/>
    </source>
</evidence>
<dbReference type="GO" id="GO:0030334">
    <property type="term" value="P:regulation of cell migration"/>
    <property type="evidence" value="ECO:0007669"/>
    <property type="project" value="TreeGrafter"/>
</dbReference>
<dbReference type="Proteomes" id="UP000515152">
    <property type="component" value="Chromosome 16"/>
</dbReference>
<dbReference type="InterPro" id="IPR016201">
    <property type="entry name" value="PSI"/>
</dbReference>
<dbReference type="PROSITE" id="PS51004">
    <property type="entry name" value="SEMA"/>
    <property type="match status" value="1"/>
</dbReference>
<dbReference type="OrthoDB" id="384877at2759"/>
<evidence type="ECO:0000259" key="5">
    <source>
        <dbReference type="PROSITE" id="PS51004"/>
    </source>
</evidence>
<dbReference type="InterPro" id="IPR001627">
    <property type="entry name" value="Semap_dom"/>
</dbReference>
<dbReference type="GO" id="GO:0002116">
    <property type="term" value="C:semaphorin receptor complex"/>
    <property type="evidence" value="ECO:0007669"/>
    <property type="project" value="TreeGrafter"/>
</dbReference>
<dbReference type="GO" id="GO:0007162">
    <property type="term" value="P:negative regulation of cell adhesion"/>
    <property type="evidence" value="ECO:0007669"/>
    <property type="project" value="TreeGrafter"/>
</dbReference>
<accession>A0A6P8GWQ8</accession>
<evidence type="ECO:0000313" key="7">
    <source>
        <dbReference type="RefSeq" id="XP_031439215.2"/>
    </source>
</evidence>
<reference evidence="7" key="1">
    <citation type="submission" date="2025-08" db="UniProtKB">
        <authorList>
            <consortium name="RefSeq"/>
        </authorList>
    </citation>
    <scope>IDENTIFICATION</scope>
</reference>
<comment type="subcellular location">
    <subcellularLocation>
        <location evidence="1">Membrane</location>
    </subcellularLocation>
</comment>
<dbReference type="GO" id="GO:0008360">
    <property type="term" value="P:regulation of cell shape"/>
    <property type="evidence" value="ECO:0007669"/>
    <property type="project" value="TreeGrafter"/>
</dbReference>
<dbReference type="GO" id="GO:0005886">
    <property type="term" value="C:plasma membrane"/>
    <property type="evidence" value="ECO:0007669"/>
    <property type="project" value="TreeGrafter"/>
</dbReference>
<evidence type="ECO:0000256" key="3">
    <source>
        <dbReference type="ARBA" id="ARBA00023180"/>
    </source>
</evidence>
<dbReference type="Pfam" id="PF01437">
    <property type="entry name" value="PSI"/>
    <property type="match status" value="1"/>
</dbReference>
<organism evidence="6 7">
    <name type="scientific">Clupea harengus</name>
    <name type="common">Atlantic herring</name>
    <dbReference type="NCBI Taxonomy" id="7950"/>
    <lineage>
        <taxon>Eukaryota</taxon>
        <taxon>Metazoa</taxon>
        <taxon>Chordata</taxon>
        <taxon>Craniata</taxon>
        <taxon>Vertebrata</taxon>
        <taxon>Euteleostomi</taxon>
        <taxon>Actinopterygii</taxon>
        <taxon>Neopterygii</taxon>
        <taxon>Teleostei</taxon>
        <taxon>Clupei</taxon>
        <taxon>Clupeiformes</taxon>
        <taxon>Clupeoidei</taxon>
        <taxon>Clupeidae</taxon>
        <taxon>Clupea</taxon>
    </lineage>
</organism>
<keyword evidence="6" id="KW-1185">Reference proteome</keyword>
<dbReference type="GeneID" id="116224188"/>
<sequence>MTTPLFISVIALLQSDLIKDKVLKPAAVVFRSSNITSVAALRSNSWIVLFFGTGTGLLNKLVVDVSLRPGCPTVLYSSNEDQHILPRMLFTPVHHTDIYMALGNQMIRVPVAQCGVYQTLRDCWSALDPFCGWCVSQSRCSFQHDCSSSDWVSVPGTSQQREIISVHMKRSTNGQDITVTASPNLNSGIHFSCALEKCDSPGPSSCSCILSSESFPAEGLSLSVIITVQRETLIKDVRLENCSAIRGGPPSVLCMECFSAGCVWSLSGDACTWRTASTEDNVTTQDVCRNLTPGQNLTTPEILSVTPDEVSIHGRNGAVIKGRNLESVTKISHQHYLCSSKLKHQTLHSLPIMHQELNPCLVL</sequence>
<dbReference type="GO" id="GO:0017154">
    <property type="term" value="F:semaphorin receptor activity"/>
    <property type="evidence" value="ECO:0007669"/>
    <property type="project" value="InterPro"/>
</dbReference>
<dbReference type="InterPro" id="IPR031148">
    <property type="entry name" value="Plexin"/>
</dbReference>
<dbReference type="PANTHER" id="PTHR22625">
    <property type="entry name" value="PLEXIN"/>
    <property type="match status" value="1"/>
</dbReference>
<protein>
    <submittedName>
        <fullName evidence="7">Plexin-C1-like</fullName>
    </submittedName>
</protein>
<evidence type="ECO:0000313" key="6">
    <source>
        <dbReference type="Proteomes" id="UP000515152"/>
    </source>
</evidence>
<dbReference type="InterPro" id="IPR002165">
    <property type="entry name" value="Plexin_repeat"/>
</dbReference>
<keyword evidence="2" id="KW-0472">Membrane</keyword>
<keyword evidence="3" id="KW-0325">Glycoprotein</keyword>
<gene>
    <name evidence="7" type="primary">LOC116224188</name>
</gene>
<evidence type="ECO:0000256" key="2">
    <source>
        <dbReference type="ARBA" id="ARBA00023136"/>
    </source>
</evidence>
<comment type="caution">
    <text evidence="4">Lacks conserved residue(s) required for the propagation of feature annotation.</text>
</comment>
<dbReference type="GO" id="GO:0050772">
    <property type="term" value="P:positive regulation of axonogenesis"/>
    <property type="evidence" value="ECO:0007669"/>
    <property type="project" value="TreeGrafter"/>
</dbReference>
<dbReference type="AlphaFoldDB" id="A0A6P8GWQ8"/>
<dbReference type="RefSeq" id="XP_031439215.2">
    <property type="nucleotide sequence ID" value="XM_031583355.2"/>
</dbReference>